<sequence>MEHGGPFSERISSFLEAWAALPPPREVSSELVIISAGAVSAKWSFKHVFTAGETYNFIFRKAELTDLNAPWECADRELEALVKGFITQT</sequence>
<organism evidence="1 2">
    <name type="scientific">Mucilaginibacter antarcticus</name>
    <dbReference type="NCBI Taxonomy" id="1855725"/>
    <lineage>
        <taxon>Bacteria</taxon>
        <taxon>Pseudomonadati</taxon>
        <taxon>Bacteroidota</taxon>
        <taxon>Sphingobacteriia</taxon>
        <taxon>Sphingobacteriales</taxon>
        <taxon>Sphingobacteriaceae</taxon>
        <taxon>Mucilaginibacter</taxon>
    </lineage>
</organism>
<gene>
    <name evidence="1" type="ORF">ACFSYC_14470</name>
</gene>
<dbReference type="EMBL" id="JBHUON010000018">
    <property type="protein sequence ID" value="MFD2865902.1"/>
    <property type="molecule type" value="Genomic_DNA"/>
</dbReference>
<reference evidence="2" key="1">
    <citation type="journal article" date="2019" name="Int. J. Syst. Evol. Microbiol.">
        <title>The Global Catalogue of Microorganisms (GCM) 10K type strain sequencing project: providing services to taxonomists for standard genome sequencing and annotation.</title>
        <authorList>
            <consortium name="The Broad Institute Genomics Platform"/>
            <consortium name="The Broad Institute Genome Sequencing Center for Infectious Disease"/>
            <person name="Wu L."/>
            <person name="Ma J."/>
        </authorList>
    </citation>
    <scope>NUCLEOTIDE SEQUENCE [LARGE SCALE GENOMIC DNA]</scope>
    <source>
        <strain evidence="2">KCTC 52232</strain>
    </source>
</reference>
<proteinExistence type="predicted"/>
<name>A0ABW5XS69_9SPHI</name>
<accession>A0ABW5XS69</accession>
<comment type="caution">
    <text evidence="1">The sequence shown here is derived from an EMBL/GenBank/DDBJ whole genome shotgun (WGS) entry which is preliminary data.</text>
</comment>
<evidence type="ECO:0000313" key="1">
    <source>
        <dbReference type="EMBL" id="MFD2865902.1"/>
    </source>
</evidence>
<evidence type="ECO:0000313" key="2">
    <source>
        <dbReference type="Proteomes" id="UP001597601"/>
    </source>
</evidence>
<keyword evidence="2" id="KW-1185">Reference proteome</keyword>
<protein>
    <submittedName>
        <fullName evidence="1">Uncharacterized protein</fullName>
    </submittedName>
</protein>
<dbReference type="Proteomes" id="UP001597601">
    <property type="component" value="Unassembled WGS sequence"/>
</dbReference>
<dbReference type="RefSeq" id="WP_377129064.1">
    <property type="nucleotide sequence ID" value="NZ_JBHUHN010000001.1"/>
</dbReference>